<dbReference type="EMBL" id="JAUSVK010000001">
    <property type="protein sequence ID" value="MDQ0390673.1"/>
    <property type="molecule type" value="Genomic_DNA"/>
</dbReference>
<organism evidence="2 3">
    <name type="scientific">Labrys monachus</name>
    <dbReference type="NCBI Taxonomy" id="217067"/>
    <lineage>
        <taxon>Bacteria</taxon>
        <taxon>Pseudomonadati</taxon>
        <taxon>Pseudomonadota</taxon>
        <taxon>Alphaproteobacteria</taxon>
        <taxon>Hyphomicrobiales</taxon>
        <taxon>Xanthobacteraceae</taxon>
        <taxon>Labrys</taxon>
    </lineage>
</organism>
<gene>
    <name evidence="2" type="ORF">J3R73_000465</name>
</gene>
<dbReference type="Pfam" id="PF20008">
    <property type="entry name" value="DUF6429"/>
    <property type="match status" value="1"/>
</dbReference>
<reference evidence="2 3" key="1">
    <citation type="submission" date="2023-07" db="EMBL/GenBank/DDBJ databases">
        <title>Genomic Encyclopedia of Type Strains, Phase IV (KMG-IV): sequencing the most valuable type-strain genomes for metagenomic binning, comparative biology and taxonomic classification.</title>
        <authorList>
            <person name="Goeker M."/>
        </authorList>
    </citation>
    <scope>NUCLEOTIDE SEQUENCE [LARGE SCALE GENOMIC DNA]</scope>
    <source>
        <strain evidence="2 3">DSM 5896</strain>
    </source>
</reference>
<name>A0ABU0F7T3_9HYPH</name>
<comment type="caution">
    <text evidence="2">The sequence shown here is derived from an EMBL/GenBank/DDBJ whole genome shotgun (WGS) entry which is preliminary data.</text>
</comment>
<dbReference type="Proteomes" id="UP001237448">
    <property type="component" value="Unassembled WGS sequence"/>
</dbReference>
<dbReference type="RefSeq" id="WP_307422019.1">
    <property type="nucleotide sequence ID" value="NZ_JAUSVK010000001.1"/>
</dbReference>
<evidence type="ECO:0000259" key="1">
    <source>
        <dbReference type="Pfam" id="PF20008"/>
    </source>
</evidence>
<sequence>MAKSTAAGPGPEPETFRTTEERIEDAVLALLYLGLHDGRRAWKGFDWGALDRLHGKDMISNPVGQAKSVVFTEKGLERAKALFDSLFVDGSGAGA</sequence>
<feature type="domain" description="DUF6429" evidence="1">
    <location>
        <begin position="20"/>
        <end position="88"/>
    </location>
</feature>
<dbReference type="InterPro" id="IPR045489">
    <property type="entry name" value="DUF6429"/>
</dbReference>
<proteinExistence type="predicted"/>
<accession>A0ABU0F7T3</accession>
<evidence type="ECO:0000313" key="2">
    <source>
        <dbReference type="EMBL" id="MDQ0390673.1"/>
    </source>
</evidence>
<protein>
    <recommendedName>
        <fullName evidence="1">DUF6429 domain-containing protein</fullName>
    </recommendedName>
</protein>
<evidence type="ECO:0000313" key="3">
    <source>
        <dbReference type="Proteomes" id="UP001237448"/>
    </source>
</evidence>
<keyword evidence="3" id="KW-1185">Reference proteome</keyword>